<feature type="compositionally biased region" description="Low complexity" evidence="1">
    <location>
        <begin position="198"/>
        <end position="208"/>
    </location>
</feature>
<feature type="compositionally biased region" description="Low complexity" evidence="1">
    <location>
        <begin position="227"/>
        <end position="240"/>
    </location>
</feature>
<evidence type="ECO:0000313" key="3">
    <source>
        <dbReference type="EMBL" id="CAD2171173.1"/>
    </source>
</evidence>
<dbReference type="Proteomes" id="UP000580250">
    <property type="component" value="Unassembled WGS sequence"/>
</dbReference>
<dbReference type="InterPro" id="IPR029033">
    <property type="entry name" value="His_PPase_superfam"/>
</dbReference>
<feature type="chain" id="PRO_5027853940" evidence="2">
    <location>
        <begin position="23"/>
        <end position="573"/>
    </location>
</feature>
<accession>A0A6V7V874</accession>
<evidence type="ECO:0000256" key="2">
    <source>
        <dbReference type="SAM" id="SignalP"/>
    </source>
</evidence>
<dbReference type="AlphaFoldDB" id="A0A6V7V874"/>
<organism evidence="3 4">
    <name type="scientific">Meloidogyne enterolobii</name>
    <name type="common">Root-knot nematode worm</name>
    <name type="synonym">Meloidogyne mayaguensis</name>
    <dbReference type="NCBI Taxonomy" id="390850"/>
    <lineage>
        <taxon>Eukaryota</taxon>
        <taxon>Metazoa</taxon>
        <taxon>Ecdysozoa</taxon>
        <taxon>Nematoda</taxon>
        <taxon>Chromadorea</taxon>
        <taxon>Rhabditida</taxon>
        <taxon>Tylenchina</taxon>
        <taxon>Tylenchomorpha</taxon>
        <taxon>Tylenchoidea</taxon>
        <taxon>Meloidogynidae</taxon>
        <taxon>Meloidogyninae</taxon>
        <taxon>Meloidogyne</taxon>
    </lineage>
</organism>
<feature type="compositionally biased region" description="Basic and acidic residues" evidence="1">
    <location>
        <begin position="217"/>
        <end position="226"/>
    </location>
</feature>
<dbReference type="GO" id="GO:0016791">
    <property type="term" value="F:phosphatase activity"/>
    <property type="evidence" value="ECO:0007669"/>
    <property type="project" value="UniProtKB-ARBA"/>
</dbReference>
<evidence type="ECO:0000313" key="4">
    <source>
        <dbReference type="Proteomes" id="UP000580250"/>
    </source>
</evidence>
<dbReference type="Gene3D" id="3.40.50.1240">
    <property type="entry name" value="Phosphoglycerate mutase-like"/>
    <property type="match status" value="1"/>
</dbReference>
<feature type="region of interest" description="Disordered" evidence="1">
    <location>
        <begin position="198"/>
        <end position="240"/>
    </location>
</feature>
<name>A0A6V7V874_MELEN</name>
<feature type="signal peptide" evidence="2">
    <location>
        <begin position="1"/>
        <end position="22"/>
    </location>
</feature>
<gene>
    <name evidence="3" type="ORF">MENT_LOCUS22620</name>
</gene>
<dbReference type="EMBL" id="CAJEWN010000179">
    <property type="protein sequence ID" value="CAD2171173.1"/>
    <property type="molecule type" value="Genomic_DNA"/>
</dbReference>
<protein>
    <submittedName>
        <fullName evidence="3">Uncharacterized protein</fullName>
    </submittedName>
</protein>
<proteinExistence type="predicted"/>
<dbReference type="OrthoDB" id="10525564at2759"/>
<sequence length="573" mass="67145">MNSSFAIFVLQILFVITNKVCTQITLNGIAALAHCQEKLILEGTSYKENGAKYLQKDIELIENIYKIIDELSNKEFTRKKITVYNRVLKTLNFLVGHLFLEKFLKWSGDRERIFVFTSLSGCKIDVKRYKSFRNYLKETSENLDNLLYLKFEKNYDKFKEIKLSIEDKIKHYNLITGRLNDEFNFWWIKPNSRRECLSTTQSRQSTTTDPHLFKNNSGREREKSDSFRASPRASSSRYERYSSASQLSKTFENNPFTYINNSKVFNGETPTRLSFEENTDQQTKENTEFVNNLETRTWPPKVIKVLYLISGELREEKKGQRNSQKIQIKSTTENERKKQIEKINKYFRSVPITHLFSSPEDQNIKVGLSLTFPKYLQINYEPGFYKFLRGNEPSFPQCEELKKANKGRINCDYLNEREKPENECSKILNPKREKSLDNFNERIDKILNCVLQYCAENNKIKSKPGVLEKFYKQFKKGVGSVFGSEDIKWWVGEDEAEHIVIVTNNEVIGAIYEKITGKLIDVESASITKFIEFETNQASSSGSSYKRFRIIQESDIKHLGLSENQYHLNNRIW</sequence>
<evidence type="ECO:0000256" key="1">
    <source>
        <dbReference type="SAM" id="MobiDB-lite"/>
    </source>
</evidence>
<comment type="caution">
    <text evidence="3">The sequence shown here is derived from an EMBL/GenBank/DDBJ whole genome shotgun (WGS) entry which is preliminary data.</text>
</comment>
<reference evidence="3 4" key="1">
    <citation type="submission" date="2020-08" db="EMBL/GenBank/DDBJ databases">
        <authorList>
            <person name="Koutsovoulos G."/>
            <person name="Danchin GJ E."/>
        </authorList>
    </citation>
    <scope>NUCLEOTIDE SEQUENCE [LARGE SCALE GENOMIC DNA]</scope>
</reference>
<keyword evidence="2" id="KW-0732">Signal</keyword>